<feature type="region of interest" description="Disordered" evidence="8">
    <location>
        <begin position="108"/>
        <end position="183"/>
    </location>
</feature>
<keyword evidence="6" id="KW-0325">Glycoprotein</keyword>
<feature type="compositionally biased region" description="Low complexity" evidence="8">
    <location>
        <begin position="113"/>
        <end position="174"/>
    </location>
</feature>
<dbReference type="SUPFAM" id="SSF47699">
    <property type="entry name" value="Bifunctional inhibitor/lipid-transfer protein/seed storage 2S albumin"/>
    <property type="match status" value="2"/>
</dbReference>
<evidence type="ECO:0000256" key="1">
    <source>
        <dbReference type="ARBA" id="ARBA00004609"/>
    </source>
</evidence>
<dbReference type="Gene3D" id="1.10.110.10">
    <property type="entry name" value="Plant lipid-transfer and hydrophobic proteins"/>
    <property type="match status" value="2"/>
</dbReference>
<feature type="signal peptide" evidence="9">
    <location>
        <begin position="1"/>
        <end position="26"/>
    </location>
</feature>
<evidence type="ECO:0000256" key="5">
    <source>
        <dbReference type="ARBA" id="ARBA00023157"/>
    </source>
</evidence>
<evidence type="ECO:0000256" key="2">
    <source>
        <dbReference type="ARBA" id="ARBA00009748"/>
    </source>
</evidence>
<keyword evidence="3" id="KW-0336">GPI-anchor</keyword>
<feature type="domain" description="Bifunctional inhibitor/plant lipid transfer protein/seed storage helical" evidence="10">
    <location>
        <begin position="241"/>
        <end position="313"/>
    </location>
</feature>
<evidence type="ECO:0000256" key="4">
    <source>
        <dbReference type="ARBA" id="ARBA00022729"/>
    </source>
</evidence>
<comment type="caution">
    <text evidence="11">The sequence shown here is derived from an EMBL/GenBank/DDBJ whole genome shotgun (WGS) entry which is preliminary data.</text>
</comment>
<feature type="domain" description="Bifunctional inhibitor/plant lipid transfer protein/seed storage helical" evidence="10">
    <location>
        <begin position="30"/>
        <end position="107"/>
    </location>
</feature>
<comment type="similarity">
    <text evidence="2">Belongs to the plant LTP family.</text>
</comment>
<dbReference type="InterPro" id="IPR043325">
    <property type="entry name" value="LTSS"/>
</dbReference>
<evidence type="ECO:0000256" key="7">
    <source>
        <dbReference type="ARBA" id="ARBA00023288"/>
    </source>
</evidence>
<organism evidence="11 12">
    <name type="scientific">Ananas comosus</name>
    <name type="common">Pineapple</name>
    <name type="synonym">Ananas ananas</name>
    <dbReference type="NCBI Taxonomy" id="4615"/>
    <lineage>
        <taxon>Eukaryota</taxon>
        <taxon>Viridiplantae</taxon>
        <taxon>Streptophyta</taxon>
        <taxon>Embryophyta</taxon>
        <taxon>Tracheophyta</taxon>
        <taxon>Spermatophyta</taxon>
        <taxon>Magnoliopsida</taxon>
        <taxon>Liliopsida</taxon>
        <taxon>Poales</taxon>
        <taxon>Bromeliaceae</taxon>
        <taxon>Bromelioideae</taxon>
        <taxon>Ananas</taxon>
    </lineage>
</organism>
<dbReference type="Pfam" id="PF00234">
    <property type="entry name" value="Tryp_alpha_amyl"/>
    <property type="match status" value="1"/>
</dbReference>
<feature type="region of interest" description="Disordered" evidence="8">
    <location>
        <begin position="318"/>
        <end position="393"/>
    </location>
</feature>
<comment type="subcellular location">
    <subcellularLocation>
        <location evidence="1">Cell membrane</location>
        <topology evidence="1">Lipid-anchor</topology>
        <topology evidence="1">GPI-anchor</topology>
    </subcellularLocation>
</comment>
<feature type="compositionally biased region" description="Basic residues" evidence="8">
    <location>
        <begin position="329"/>
        <end position="367"/>
    </location>
</feature>
<dbReference type="CDD" id="cd00010">
    <property type="entry name" value="AAI_LTSS"/>
    <property type="match status" value="2"/>
</dbReference>
<dbReference type="InterPro" id="IPR016140">
    <property type="entry name" value="Bifunc_inhib/LTP/seed_store"/>
</dbReference>
<sequence>MAHKIMSLGLAFAVATAILSARYAVAQTGCVTAIISLAPCLGFMTGNTSVPGSPCCSALSSILQSQPQCLCAVLGGAASSLGVAINNTRALELPGACKVKTPPVSQCNAVSGAPAASPTASPTPVTTTPATPTTPETPTMPSGATTPATPTTPTTPSVPSASGTGSKTTPSTTAQSSDGVSTKSATISYPLPYSRVLRITTAPVSYIVYCERMVPSVPMLTVALATVGLLLANCASAQSNCAAVIVGLAPCLDFLTGNTSAPSSSCCSMLAGSVRSQPPASSPGMIICETRALELPGACEVQTPLPLQQVHERSLRQLPLTLPNQASRPARHRRHQQHRRPRPTLHRRPHPHRRPRGAPHRRRHHQSRPGLNPRSHLRLRANRRTEFPATNRR</sequence>
<protein>
    <submittedName>
        <fullName evidence="11">Non-specific lipid-transfer protein-like protein</fullName>
    </submittedName>
</protein>
<evidence type="ECO:0000256" key="6">
    <source>
        <dbReference type="ARBA" id="ARBA00023180"/>
    </source>
</evidence>
<proteinExistence type="inferred from homology"/>
<keyword evidence="3" id="KW-0472">Membrane</keyword>
<evidence type="ECO:0000313" key="12">
    <source>
        <dbReference type="Proteomes" id="UP000092600"/>
    </source>
</evidence>
<evidence type="ECO:0000256" key="8">
    <source>
        <dbReference type="SAM" id="MobiDB-lite"/>
    </source>
</evidence>
<evidence type="ECO:0000256" key="9">
    <source>
        <dbReference type="SAM" id="SignalP"/>
    </source>
</evidence>
<reference evidence="11 12" key="1">
    <citation type="journal article" date="2016" name="DNA Res.">
        <title>The draft genome of MD-2 pineapple using hybrid error correction of long reads.</title>
        <authorList>
            <person name="Redwan R.M."/>
            <person name="Saidin A."/>
            <person name="Kumar S.V."/>
        </authorList>
    </citation>
    <scope>NUCLEOTIDE SEQUENCE [LARGE SCALE GENOMIC DNA]</scope>
    <source>
        <strain evidence="12">cv. MD2</strain>
        <tissue evidence="11">Leaf</tissue>
    </source>
</reference>
<evidence type="ECO:0000313" key="11">
    <source>
        <dbReference type="EMBL" id="OAY67871.1"/>
    </source>
</evidence>
<keyword evidence="7" id="KW-0449">Lipoprotein</keyword>
<dbReference type="STRING" id="4615.A0A199UTA8"/>
<keyword evidence="4 9" id="KW-0732">Signal</keyword>
<dbReference type="GO" id="GO:0005886">
    <property type="term" value="C:plasma membrane"/>
    <property type="evidence" value="ECO:0007669"/>
    <property type="project" value="UniProtKB-SubCell"/>
</dbReference>
<name>A0A199UTA8_ANACO</name>
<accession>A0A199UTA8</accession>
<dbReference type="PANTHER" id="PTHR33044">
    <property type="entry name" value="BIFUNCTIONAL INHIBITOR/LIPID-TRANSFER PROTEIN/SEED STORAGE 2S ALBUMIN SUPERFAMILY PROTEIN-RELATED"/>
    <property type="match status" value="1"/>
</dbReference>
<keyword evidence="5" id="KW-1015">Disulfide bond</keyword>
<dbReference type="EMBL" id="LSRQ01005232">
    <property type="protein sequence ID" value="OAY67871.1"/>
    <property type="molecule type" value="Genomic_DNA"/>
</dbReference>
<dbReference type="FunFam" id="1.10.110.10:FF:000001">
    <property type="entry name" value="Bifunctional inhibitor/lipid-transfer protein/seed storage 2S albumin superfamily protein"/>
    <property type="match status" value="1"/>
</dbReference>
<evidence type="ECO:0000259" key="10">
    <source>
        <dbReference type="SMART" id="SM00499"/>
    </source>
</evidence>
<feature type="non-terminal residue" evidence="11">
    <location>
        <position position="393"/>
    </location>
</feature>
<gene>
    <name evidence="11" type="ORF">ACMD2_08565</name>
</gene>
<feature type="chain" id="PRO_5008285472" evidence="9">
    <location>
        <begin position="27"/>
        <end position="393"/>
    </location>
</feature>
<dbReference type="SMART" id="SM00499">
    <property type="entry name" value="AAI"/>
    <property type="match status" value="2"/>
</dbReference>
<dbReference type="Proteomes" id="UP000092600">
    <property type="component" value="Unassembled WGS sequence"/>
</dbReference>
<dbReference type="AlphaFoldDB" id="A0A199UTA8"/>
<dbReference type="Pfam" id="PF14368">
    <property type="entry name" value="LTP_2"/>
    <property type="match status" value="1"/>
</dbReference>
<dbReference type="InterPro" id="IPR036312">
    <property type="entry name" value="Bifun_inhib/LTP/seed_sf"/>
</dbReference>
<evidence type="ECO:0000256" key="3">
    <source>
        <dbReference type="ARBA" id="ARBA00022622"/>
    </source>
</evidence>
<dbReference type="GO" id="GO:0098552">
    <property type="term" value="C:side of membrane"/>
    <property type="evidence" value="ECO:0007669"/>
    <property type="project" value="UniProtKB-KW"/>
</dbReference>